<dbReference type="Pfam" id="PF03235">
    <property type="entry name" value="GmrSD_N"/>
    <property type="match status" value="1"/>
</dbReference>
<sequence>MAKGELNTTSIRIEKLRSKILDGEIKIPPFQRGFVWKQEQVIDLLDSIYNDYPVGSILLWETTEDLPSARNIGGFVLPEVTAEYPRSYILDGQQRVTTIFGVFCEGLPQEAADFIADLNLFEIYFDFDEKKFVHESKLINTHVNLKLRLLFNNFDFNMEIGKYTREQQRLAVELQSLFQNYELPLVTIKKREKEEVGIIFERINNTGTQLSTLDLMVAWTWKEDYHLKEVFDEIYELLEKKSFGDIKQKIILQCFSAIIKGTTATAEILTLNPSEVRDKTELLKNSLEKAIDFICTQYNVKSEDFLPKSHQIVPLTYLFSKTNHLNEEQSSTIGKWFWRTSFSSRYSSATDEAMDNDITFFDSVLANDFSSLERYQSSLPTRFLETQTLTKSNANVRSILLLFSQYKPLDLTNGNNIDLGNALSIYNRKEYHHVFPKAFLKSKGLGTNQINVICNFCFLPANSNKVISNKEPLEYFFNIVPSGKFKEILESNLLPTNEDIYRKNDFSTFIQERSKLIQEAIKQLTGE</sequence>
<dbReference type="AlphaFoldDB" id="Q81H77"/>
<protein>
    <recommendedName>
        <fullName evidence="1">GmrSD restriction endonucleases N-terminal domain-containing protein</fullName>
    </recommendedName>
</protein>
<name>Q81H77_BACCR</name>
<dbReference type="SMR" id="Q81H77"/>
<accession>Q81H77</accession>
<evidence type="ECO:0000313" key="3">
    <source>
        <dbReference type="Proteomes" id="UP000001417"/>
    </source>
</evidence>
<reference evidence="2 3" key="1">
    <citation type="journal article" date="2003" name="Nature">
        <title>Genome sequence of Bacillus cereus and comparative analysis with Bacillus anthracis.</title>
        <authorList>
            <person name="Ivanova N."/>
            <person name="Sorokin A."/>
            <person name="Anderson I."/>
            <person name="Galleron N."/>
            <person name="Candelon B."/>
            <person name="Kapatral V."/>
            <person name="Bhattacharyya A."/>
            <person name="Reznik G."/>
            <person name="Mikhailova N."/>
            <person name="Lapidus A."/>
            <person name="Chu L."/>
            <person name="Mazur M."/>
            <person name="Goltsman E."/>
            <person name="Larsen N."/>
            <person name="D'Souza M."/>
            <person name="Walunas T."/>
            <person name="Grechkin Y."/>
            <person name="Pusch G."/>
            <person name="Haselkorn R."/>
            <person name="Fonstein M."/>
            <person name="Ehrlich S.D."/>
            <person name="Overbeek R."/>
            <person name="Kyrpides N."/>
        </authorList>
    </citation>
    <scope>NUCLEOTIDE SEQUENCE [LARGE SCALE GENOMIC DNA]</scope>
    <source>
        <strain evidence="3">ATCC 14579 / DSM 31 / CCUG 7414 / JCM 2152 / NBRC 15305 / NCIMB 9373 / NCTC 2599 / NRRL B-3711</strain>
    </source>
</reference>
<dbReference type="EMBL" id="AE016877">
    <property type="protein sequence ID" value="AAP07931.1"/>
    <property type="molecule type" value="Genomic_DNA"/>
</dbReference>
<dbReference type="OrthoDB" id="9798761at2"/>
<dbReference type="HOGENOM" id="CLU_021082_1_0_9"/>
<dbReference type="InterPro" id="IPR004919">
    <property type="entry name" value="GmrSD_N"/>
</dbReference>
<dbReference type="RefSeq" id="WP_001051765.1">
    <property type="nucleotide sequence ID" value="NC_004722.1"/>
</dbReference>
<dbReference type="PATRIC" id="fig|226900.8.peg.894"/>
<dbReference type="Proteomes" id="UP000001417">
    <property type="component" value="Chromosome"/>
</dbReference>
<organism evidence="2 3">
    <name type="scientific">Bacillus cereus (strain ATCC 14579 / DSM 31 / CCUG 7414 / JCM 2152 / NBRC 15305 / NCIMB 9373 / NCTC 2599 / NRRL B-3711)</name>
    <dbReference type="NCBI Taxonomy" id="226900"/>
    <lineage>
        <taxon>Bacteria</taxon>
        <taxon>Bacillati</taxon>
        <taxon>Bacillota</taxon>
        <taxon>Bacilli</taxon>
        <taxon>Bacillales</taxon>
        <taxon>Bacillaceae</taxon>
        <taxon>Bacillus</taxon>
        <taxon>Bacillus cereus group</taxon>
    </lineage>
</organism>
<dbReference type="GeneID" id="99617145"/>
<evidence type="ECO:0000313" key="2">
    <source>
        <dbReference type="EMBL" id="AAP07931.1"/>
    </source>
</evidence>
<keyword evidence="3" id="KW-1185">Reference proteome</keyword>
<gene>
    <name evidence="2" type="ordered locus">BC_0944</name>
</gene>
<proteinExistence type="predicted"/>
<feature type="domain" description="GmrSD restriction endonucleases N-terminal" evidence="1">
    <location>
        <begin position="13"/>
        <end position="219"/>
    </location>
</feature>
<dbReference type="PANTHER" id="PTHR37292:SF2">
    <property type="entry name" value="DUF262 DOMAIN-CONTAINING PROTEIN"/>
    <property type="match status" value="1"/>
</dbReference>
<dbReference type="PANTHER" id="PTHR37292">
    <property type="entry name" value="VNG6097C"/>
    <property type="match status" value="1"/>
</dbReference>
<evidence type="ECO:0000259" key="1">
    <source>
        <dbReference type="Pfam" id="PF03235"/>
    </source>
</evidence>
<dbReference type="KEGG" id="bce:BC0944"/>